<evidence type="ECO:0000313" key="2">
    <source>
        <dbReference type="Proteomes" id="UP000815677"/>
    </source>
</evidence>
<proteinExistence type="predicted"/>
<name>A0ABQ0KWP7_MYCCL</name>
<organism evidence="1 2">
    <name type="scientific">Mycena chlorophos</name>
    <name type="common">Agaric fungus</name>
    <name type="synonym">Agaricus chlorophos</name>
    <dbReference type="NCBI Taxonomy" id="658473"/>
    <lineage>
        <taxon>Eukaryota</taxon>
        <taxon>Fungi</taxon>
        <taxon>Dikarya</taxon>
        <taxon>Basidiomycota</taxon>
        <taxon>Agaricomycotina</taxon>
        <taxon>Agaricomycetes</taxon>
        <taxon>Agaricomycetidae</taxon>
        <taxon>Agaricales</taxon>
        <taxon>Marasmiineae</taxon>
        <taxon>Mycenaceae</taxon>
        <taxon>Mycena</taxon>
    </lineage>
</organism>
<sequence length="271" mass="29725">MPASLTSSNYYAVGIHDVPERLSVEDFNAQLIAYAEELVPPPSLSEPEQGSDMRVNVFTRNSLLDAPISAYGMEMGRPKAVMIFEMKDREQFVRLLTAERTARHVANARSFGHHEGLRAFAAEGKIYIENRVDSQAEPGPGMGESSVMGVFGAPVGMGLNDYNHKVDAAFRRLAESTILQKAYRRLRVFYQHDDADAASYIAAHNLPPVLQPTVLILAELEDWEAVNQAVSSPEVSDLSKEVFVEVANIVDGKPQGAVFGVDLAVNYGTKI</sequence>
<gene>
    <name evidence="1" type="ORF">MCHLO_00261</name>
</gene>
<dbReference type="Proteomes" id="UP000815677">
    <property type="component" value="Unassembled WGS sequence"/>
</dbReference>
<accession>A0ABQ0KWP7</accession>
<evidence type="ECO:0000313" key="1">
    <source>
        <dbReference type="EMBL" id="GAT42549.1"/>
    </source>
</evidence>
<reference evidence="1" key="1">
    <citation type="submission" date="2014-09" db="EMBL/GenBank/DDBJ databases">
        <title>Genome sequence of the luminous mushroom Mycena chlorophos for searching fungal bioluminescence genes.</title>
        <authorList>
            <person name="Tanaka Y."/>
            <person name="Kasuga D."/>
            <person name="Oba Y."/>
            <person name="Hase S."/>
            <person name="Sato K."/>
            <person name="Oba Y."/>
            <person name="Sakakibara Y."/>
        </authorList>
    </citation>
    <scope>NUCLEOTIDE SEQUENCE</scope>
</reference>
<keyword evidence="2" id="KW-1185">Reference proteome</keyword>
<dbReference type="EMBL" id="DF838062">
    <property type="protein sequence ID" value="GAT42549.1"/>
    <property type="molecule type" value="Genomic_DNA"/>
</dbReference>
<protein>
    <submittedName>
        <fullName evidence="1">Uncharacterized protein</fullName>
    </submittedName>
</protein>